<reference evidence="2" key="1">
    <citation type="submission" date="2022-10" db="EMBL/GenBank/DDBJ databases">
        <authorList>
            <person name="Chen Y."/>
            <person name="Dougan E. K."/>
            <person name="Chan C."/>
            <person name="Rhodes N."/>
            <person name="Thang M."/>
        </authorList>
    </citation>
    <scope>NUCLEOTIDE SEQUENCE</scope>
</reference>
<evidence type="ECO:0000256" key="1">
    <source>
        <dbReference type="SAM" id="MobiDB-lite"/>
    </source>
</evidence>
<evidence type="ECO:0000313" key="2">
    <source>
        <dbReference type="EMBL" id="CAI4007963.1"/>
    </source>
</evidence>
<sequence>MPQDANLEALGRHRPAAGAGEDIFRSFGQQAHADARAAGEACALAHQLVASESRGGSFTGGNILPAALAAGRVANHADRTAATAREGAQLCMGILEDAVQVNASALARETAKRCAEQALHSIEAAIRAEQHSRSLKEVLAQTLSVAELQARVSCGSAGLPSDLAGVASKPPPQPSLSTRWWEDFPLQEVAEANIDWPSQDVCEFYGNLGQHLETAARKCSLVGDGHAFEEDARAVGTLVEWRFAKAVALGINEEDVLSDSGLWHLACWRASVGEDPSKLPPELRKLLNRCGSSLVLALRAAFHTPLQMQEAFTHEKVEQLPFAGTFQLPRRGVAAEDGEWERACDELGWIPSSYRDKGVTLNDTATIAAAQSCMSSSQAQDAAGADDEWSVESITLQQLHALSNRSRSSKTQSKRNSFNAASGTAEKPPPAQVPAGDEGEDVRAILQELLGDWDRAHPDITLNRRGFAEDEVLRKASVPAQVAARAVQQVSMQPTQVSMSPCVGRPQRSFNESGGTRIKQPTFNVTTSPGPSLGLGVDLLDVRDTEPATVCASSPVHKLVEPPHLLQSAALAADDDRYNEEDGDRLWLLDTDLPVDRKLHSFGEFHVGSRGSSYLPGKLLQRLPRTFNESMENIAQERREEYGMPRSVTGLGRGFRDWTRPERVNADWLLSHRARTFNGSLQGDRCGSSPVQTPAGTFIATPTWSESGEFAPRRDDPSSPLYVQATPQRWASEHCQEMSQSSELPCQGAHYQYHPGFGLLGPEQAAFLGMFASNK</sequence>
<dbReference type="EMBL" id="CAMXCT010004168">
    <property type="protein sequence ID" value="CAI4007963.1"/>
    <property type="molecule type" value="Genomic_DNA"/>
</dbReference>
<feature type="compositionally biased region" description="Polar residues" evidence="1">
    <location>
        <begin position="510"/>
        <end position="527"/>
    </location>
</feature>
<dbReference type="EMBL" id="CAMXCT020004168">
    <property type="protein sequence ID" value="CAL1161338.1"/>
    <property type="molecule type" value="Genomic_DNA"/>
</dbReference>
<dbReference type="EMBL" id="CAMXCT030004168">
    <property type="protein sequence ID" value="CAL4795275.1"/>
    <property type="molecule type" value="Genomic_DNA"/>
</dbReference>
<organism evidence="2">
    <name type="scientific">Cladocopium goreaui</name>
    <dbReference type="NCBI Taxonomy" id="2562237"/>
    <lineage>
        <taxon>Eukaryota</taxon>
        <taxon>Sar</taxon>
        <taxon>Alveolata</taxon>
        <taxon>Dinophyceae</taxon>
        <taxon>Suessiales</taxon>
        <taxon>Symbiodiniaceae</taxon>
        <taxon>Cladocopium</taxon>
    </lineage>
</organism>
<keyword evidence="5" id="KW-1185">Reference proteome</keyword>
<evidence type="ECO:0000313" key="4">
    <source>
        <dbReference type="EMBL" id="CAL4795275.1"/>
    </source>
</evidence>
<protein>
    <submittedName>
        <fullName evidence="4">Nuclear pore complex protein</fullName>
    </submittedName>
</protein>
<proteinExistence type="predicted"/>
<name>A0A9P1GCK1_9DINO</name>
<dbReference type="AlphaFoldDB" id="A0A9P1GCK1"/>
<accession>A0A9P1GCK1</accession>
<feature type="compositionally biased region" description="Polar residues" evidence="1">
    <location>
        <begin position="402"/>
        <end position="422"/>
    </location>
</feature>
<gene>
    <name evidence="2" type="ORF">C1SCF055_LOCUS33457</name>
</gene>
<evidence type="ECO:0000313" key="3">
    <source>
        <dbReference type="EMBL" id="CAL1161338.1"/>
    </source>
</evidence>
<dbReference type="Proteomes" id="UP001152797">
    <property type="component" value="Unassembled WGS sequence"/>
</dbReference>
<feature type="region of interest" description="Disordered" evidence="1">
    <location>
        <begin position="510"/>
        <end position="530"/>
    </location>
</feature>
<evidence type="ECO:0000313" key="5">
    <source>
        <dbReference type="Proteomes" id="UP001152797"/>
    </source>
</evidence>
<comment type="caution">
    <text evidence="2">The sequence shown here is derived from an EMBL/GenBank/DDBJ whole genome shotgun (WGS) entry which is preliminary data.</text>
</comment>
<reference evidence="3" key="2">
    <citation type="submission" date="2024-04" db="EMBL/GenBank/DDBJ databases">
        <authorList>
            <person name="Chen Y."/>
            <person name="Shah S."/>
            <person name="Dougan E. K."/>
            <person name="Thang M."/>
            <person name="Chan C."/>
        </authorList>
    </citation>
    <scope>NUCLEOTIDE SEQUENCE [LARGE SCALE GENOMIC DNA]</scope>
</reference>
<feature type="region of interest" description="Disordered" evidence="1">
    <location>
        <begin position="402"/>
        <end position="437"/>
    </location>
</feature>